<dbReference type="GO" id="GO:0042371">
    <property type="term" value="P:vitamin K biosynthetic process"/>
    <property type="evidence" value="ECO:0007669"/>
    <property type="project" value="TreeGrafter"/>
</dbReference>
<feature type="transmembrane region" description="Helical" evidence="9">
    <location>
        <begin position="236"/>
        <end position="256"/>
    </location>
</feature>
<dbReference type="EC" id="2.5.1.74" evidence="10"/>
<dbReference type="GO" id="GO:0016020">
    <property type="term" value="C:membrane"/>
    <property type="evidence" value="ECO:0007669"/>
    <property type="project" value="UniProtKB-SubCell"/>
</dbReference>
<proteinExistence type="inferred from homology"/>
<feature type="transmembrane region" description="Helical" evidence="9">
    <location>
        <begin position="116"/>
        <end position="134"/>
    </location>
</feature>
<dbReference type="InterPro" id="IPR044878">
    <property type="entry name" value="UbiA_sf"/>
</dbReference>
<keyword evidence="8 9" id="KW-0472">Membrane</keyword>
<evidence type="ECO:0000256" key="3">
    <source>
        <dbReference type="ARBA" id="ARBA00022428"/>
    </source>
</evidence>
<dbReference type="PANTHER" id="PTHR13929">
    <property type="entry name" value="1,4-DIHYDROXY-2-NAPHTHOATE OCTAPRENYLTRANSFERASE"/>
    <property type="match status" value="1"/>
</dbReference>
<evidence type="ECO:0000256" key="8">
    <source>
        <dbReference type="ARBA" id="ARBA00023136"/>
    </source>
</evidence>
<dbReference type="PIRSF" id="PIRSF005355">
    <property type="entry name" value="UBIAD1"/>
    <property type="match status" value="1"/>
</dbReference>
<dbReference type="CDD" id="cd13962">
    <property type="entry name" value="PT_UbiA_UBIAD1"/>
    <property type="match status" value="1"/>
</dbReference>
<dbReference type="NCBIfam" id="TIGR00751">
    <property type="entry name" value="menA"/>
    <property type="match status" value="1"/>
</dbReference>
<evidence type="ECO:0000256" key="9">
    <source>
        <dbReference type="SAM" id="Phobius"/>
    </source>
</evidence>
<name>A0A5J4SJZ0_9ZZZZ</name>
<keyword evidence="6 9" id="KW-0812">Transmembrane</keyword>
<organism evidence="10">
    <name type="scientific">termite gut metagenome</name>
    <dbReference type="NCBI Taxonomy" id="433724"/>
    <lineage>
        <taxon>unclassified sequences</taxon>
        <taxon>metagenomes</taxon>
        <taxon>organismal metagenomes</taxon>
    </lineage>
</organism>
<dbReference type="InterPro" id="IPR000537">
    <property type="entry name" value="UbiA_prenyltransferase"/>
</dbReference>
<evidence type="ECO:0000256" key="2">
    <source>
        <dbReference type="ARBA" id="ARBA00004863"/>
    </source>
</evidence>
<dbReference type="UniPathway" id="UPA00079"/>
<evidence type="ECO:0000256" key="5">
    <source>
        <dbReference type="ARBA" id="ARBA00022679"/>
    </source>
</evidence>
<feature type="transmembrane region" description="Helical" evidence="9">
    <location>
        <begin position="61"/>
        <end position="81"/>
    </location>
</feature>
<comment type="subcellular location">
    <subcellularLocation>
        <location evidence="1">Membrane</location>
        <topology evidence="1">Multi-pass membrane protein</topology>
    </subcellularLocation>
</comment>
<accession>A0A5J4SJZ0</accession>
<protein>
    <submittedName>
        <fullName evidence="10">1 4-dihydroxy-2-naphthoate octaprenyltransferase</fullName>
        <ecNumber evidence="10">2.5.1.74</ecNumber>
    </submittedName>
</protein>
<dbReference type="AlphaFoldDB" id="A0A5J4SJZ0"/>
<keyword evidence="4" id="KW-1003">Cell membrane</keyword>
<dbReference type="PANTHER" id="PTHR13929:SF0">
    <property type="entry name" value="UBIA PRENYLTRANSFERASE DOMAIN-CONTAINING PROTEIN 1"/>
    <property type="match status" value="1"/>
</dbReference>
<dbReference type="InterPro" id="IPR026046">
    <property type="entry name" value="UBIAD1"/>
</dbReference>
<dbReference type="GO" id="GO:0046428">
    <property type="term" value="F:1,4-dihydroxy-2-naphthoate polyprenyltransferase activity"/>
    <property type="evidence" value="ECO:0007669"/>
    <property type="project" value="UniProtKB-EC"/>
</dbReference>
<reference evidence="10" key="1">
    <citation type="submission" date="2019-03" db="EMBL/GenBank/DDBJ databases">
        <title>Single cell metagenomics reveals metabolic interactions within the superorganism composed of flagellate Streblomastix strix and complex community of Bacteroidetes bacteria on its surface.</title>
        <authorList>
            <person name="Treitli S.C."/>
            <person name="Kolisko M."/>
            <person name="Husnik F."/>
            <person name="Keeling P."/>
            <person name="Hampl V."/>
        </authorList>
    </citation>
    <scope>NUCLEOTIDE SEQUENCE</scope>
    <source>
        <strain evidence="10">STM</strain>
    </source>
</reference>
<comment type="caution">
    <text evidence="10">The sequence shown here is derived from an EMBL/GenBank/DDBJ whole genome shotgun (WGS) entry which is preliminary data.</text>
</comment>
<feature type="transmembrane region" description="Helical" evidence="9">
    <location>
        <begin position="262"/>
        <end position="278"/>
    </location>
</feature>
<dbReference type="InterPro" id="IPR004657">
    <property type="entry name" value="MenA"/>
</dbReference>
<sequence>MITVILHLISKQRDVIYVMKEIKPNSLAAWISGSRPKTLVAALIPVAIGSSLAYADGKFNGWLTLICALFACLMQIAANLINDFYDYVKGVDKKNRVGPERALAQGWITPKAMKRGIAGILLAACVAGSCLLFHGGWELLFVGAFCFLFAYLYTGGPYPLSYYGAGDFLVVIFFGFVPVCGTYYVQTLTLTVDVWIASLVSGLTVNTMLIINNYRDRNTDRESNKRTLIVRLGEPFGRYFYLLTGVASSLLCLWFFGGGHFYAALLPQIYLIFHFMTWRKMVRIYAGKALNITFGETARNMLLMGLLLSAGWLLEGF</sequence>
<keyword evidence="3" id="KW-0474">Menaquinone biosynthesis</keyword>
<evidence type="ECO:0000256" key="7">
    <source>
        <dbReference type="ARBA" id="ARBA00022989"/>
    </source>
</evidence>
<evidence type="ECO:0000256" key="6">
    <source>
        <dbReference type="ARBA" id="ARBA00022692"/>
    </source>
</evidence>
<evidence type="ECO:0000313" key="10">
    <source>
        <dbReference type="EMBL" id="KAA6346446.1"/>
    </source>
</evidence>
<dbReference type="Gene3D" id="1.10.357.140">
    <property type="entry name" value="UbiA prenyltransferase"/>
    <property type="match status" value="1"/>
</dbReference>
<dbReference type="GO" id="GO:0009234">
    <property type="term" value="P:menaquinone biosynthetic process"/>
    <property type="evidence" value="ECO:0007669"/>
    <property type="project" value="UniProtKB-UniPathway"/>
</dbReference>
<feature type="transmembrane region" description="Helical" evidence="9">
    <location>
        <begin position="192"/>
        <end position="215"/>
    </location>
</feature>
<keyword evidence="5 10" id="KW-0808">Transferase</keyword>
<keyword evidence="7 9" id="KW-1133">Transmembrane helix</keyword>
<dbReference type="EMBL" id="SNRY01000130">
    <property type="protein sequence ID" value="KAA6346446.1"/>
    <property type="molecule type" value="Genomic_DNA"/>
</dbReference>
<feature type="transmembrane region" description="Helical" evidence="9">
    <location>
        <begin position="140"/>
        <end position="156"/>
    </location>
</feature>
<feature type="transmembrane region" description="Helical" evidence="9">
    <location>
        <begin position="38"/>
        <end position="55"/>
    </location>
</feature>
<dbReference type="NCBIfam" id="NF004751">
    <property type="entry name" value="PRK06080.1-3"/>
    <property type="match status" value="1"/>
</dbReference>
<feature type="transmembrane region" description="Helical" evidence="9">
    <location>
        <begin position="168"/>
        <end position="186"/>
    </location>
</feature>
<dbReference type="Pfam" id="PF01040">
    <property type="entry name" value="UbiA"/>
    <property type="match status" value="1"/>
</dbReference>
<gene>
    <name evidence="10" type="ORF">EZS27_006026</name>
</gene>
<comment type="pathway">
    <text evidence="2">Quinol/quinone metabolism; menaquinone biosynthesis.</text>
</comment>
<dbReference type="HAMAP" id="MF_01937">
    <property type="entry name" value="MenA_1"/>
    <property type="match status" value="1"/>
</dbReference>
<evidence type="ECO:0000256" key="1">
    <source>
        <dbReference type="ARBA" id="ARBA00004141"/>
    </source>
</evidence>
<evidence type="ECO:0000256" key="4">
    <source>
        <dbReference type="ARBA" id="ARBA00022475"/>
    </source>
</evidence>